<dbReference type="RefSeq" id="WP_406568079.1">
    <property type="nucleotide sequence ID" value="NZ_AP025628.1"/>
</dbReference>
<sequence length="223" mass="23770">MKVAIVGAGRMGSLLAARLPGSFRKVIIARRRARAVQLADEVGGVASDQLSAVRGCHVVLLAIPGPEIPNVLSDLAPHLDRDAIVVNMATDVPTEELAESFPDLRIVAAKVIGHAREMAHGSPGIVVLDRVNPEEEELLASILGGLGPVIRDSEEKVRLANTAVAEEMVKAELSLRRRLEELGLEPELIRVAIKTTAPGVMRSLSDGDAGPFVQDVIRRLRGA</sequence>
<reference evidence="3" key="1">
    <citation type="submission" date="2022-03" db="EMBL/GenBank/DDBJ databases">
        <title>Complete genome sequence of Caldinitratiruptor microaerophilus.</title>
        <authorList>
            <person name="Mukaiyama R."/>
            <person name="Nishiyama T."/>
            <person name="Ueda K."/>
        </authorList>
    </citation>
    <scope>NUCLEOTIDE SEQUENCE</scope>
    <source>
        <strain evidence="3">JCM 16183</strain>
    </source>
</reference>
<evidence type="ECO:0000313" key="3">
    <source>
        <dbReference type="EMBL" id="BDG60888.1"/>
    </source>
</evidence>
<dbReference type="SUPFAM" id="SSF51735">
    <property type="entry name" value="NAD(P)-binding Rossmann-fold domains"/>
    <property type="match status" value="1"/>
</dbReference>
<dbReference type="GO" id="GO:0008977">
    <property type="term" value="F:prephenate dehydrogenase (NAD+) activity"/>
    <property type="evidence" value="ECO:0007669"/>
    <property type="project" value="TreeGrafter"/>
</dbReference>
<name>A0AA35G8X8_9FIRM</name>
<protein>
    <recommendedName>
        <fullName evidence="2">Pyrroline-5-carboxylate reductase catalytic N-terminal domain-containing protein</fullName>
    </recommendedName>
</protein>
<evidence type="ECO:0000256" key="1">
    <source>
        <dbReference type="ARBA" id="ARBA00023002"/>
    </source>
</evidence>
<dbReference type="Gene3D" id="3.40.50.720">
    <property type="entry name" value="NAD(P)-binding Rossmann-like Domain"/>
    <property type="match status" value="1"/>
</dbReference>
<keyword evidence="1" id="KW-0560">Oxidoreductase</keyword>
<dbReference type="GO" id="GO:0070403">
    <property type="term" value="F:NAD+ binding"/>
    <property type="evidence" value="ECO:0007669"/>
    <property type="project" value="TreeGrafter"/>
</dbReference>
<feature type="domain" description="Pyrroline-5-carboxylate reductase catalytic N-terminal" evidence="2">
    <location>
        <begin position="2"/>
        <end position="89"/>
    </location>
</feature>
<accession>A0AA35G8X8</accession>
<organism evidence="3 4">
    <name type="scientific">Caldinitratiruptor microaerophilus</name>
    <dbReference type="NCBI Taxonomy" id="671077"/>
    <lineage>
        <taxon>Bacteria</taxon>
        <taxon>Bacillati</taxon>
        <taxon>Bacillota</taxon>
        <taxon>Clostridia</taxon>
        <taxon>Eubacteriales</taxon>
        <taxon>Symbiobacteriaceae</taxon>
        <taxon>Caldinitratiruptor</taxon>
    </lineage>
</organism>
<dbReference type="KEGG" id="cmic:caldi_19780"/>
<dbReference type="Proteomes" id="UP001163687">
    <property type="component" value="Chromosome"/>
</dbReference>
<dbReference type="InterPro" id="IPR050812">
    <property type="entry name" value="Preph/Arog_dehydrog"/>
</dbReference>
<dbReference type="InterPro" id="IPR036291">
    <property type="entry name" value="NAD(P)-bd_dom_sf"/>
</dbReference>
<evidence type="ECO:0000259" key="2">
    <source>
        <dbReference type="Pfam" id="PF03807"/>
    </source>
</evidence>
<dbReference type="InterPro" id="IPR028939">
    <property type="entry name" value="P5C_Rdtase_cat_N"/>
</dbReference>
<dbReference type="PANTHER" id="PTHR21363">
    <property type="entry name" value="PREPHENATE DEHYDROGENASE"/>
    <property type="match status" value="1"/>
</dbReference>
<dbReference type="PANTHER" id="PTHR21363:SF0">
    <property type="entry name" value="PREPHENATE DEHYDROGENASE [NADP(+)]"/>
    <property type="match status" value="1"/>
</dbReference>
<dbReference type="Pfam" id="PF03807">
    <property type="entry name" value="F420_oxidored"/>
    <property type="match status" value="1"/>
</dbReference>
<dbReference type="EMBL" id="AP025628">
    <property type="protein sequence ID" value="BDG60888.1"/>
    <property type="molecule type" value="Genomic_DNA"/>
</dbReference>
<proteinExistence type="predicted"/>
<keyword evidence="4" id="KW-1185">Reference proteome</keyword>
<evidence type="ECO:0000313" key="4">
    <source>
        <dbReference type="Proteomes" id="UP001163687"/>
    </source>
</evidence>
<gene>
    <name evidence="3" type="ORF">caldi_19780</name>
</gene>
<dbReference type="GO" id="GO:0006571">
    <property type="term" value="P:tyrosine biosynthetic process"/>
    <property type="evidence" value="ECO:0007669"/>
    <property type="project" value="TreeGrafter"/>
</dbReference>
<dbReference type="AlphaFoldDB" id="A0AA35G8X8"/>